<sequence>MAKKEINQEAKDQCLSSTDATVRFSRHLLSTKHWFARISWSNKKRYLQALLDDVRSAWTLSLVLKSMWNCRPKDAVLSANETEVWSSYDQAPVDHNRTAQPIATLAQVMKNDRIWFLELEPDLQAMVLSELLTVAGGPVMWAVTQRTDAAYQRYRDEQLRNLQECIVLEPPPVAAVTQTTPDKNKKESPQSRRKSSAGSTHGPEWVKPPLQPGQAQKELEANLATWNATIKSLRDSVKLEEMEMTFKDGSKKKIWKVNRPRPEVVETVDFVQLLPSAVGKRIISYLPRTQLGDYARVNKYWAYLVDDFRAELAARQKINADMGKLQELMLRHDTSLDVLAHLDFQNVAPSSGVVSANASRLKPFQPSVRASERSAGAVSFRHMLDGKLCKAPVAQKPFRKLSELTDRLEQRGAADENIWAWCETINKHVKRVKKVKTFPLDDEKPKAKDNPEGVLPLGNLYFPCPLMRLRMEVPLKTPLCKDPTVVKSCKPKREISNATMLNVPRQEGVKRYSLWTRDFSKLYPVFKIPSHQSPL</sequence>
<evidence type="ECO:0000256" key="1">
    <source>
        <dbReference type="ARBA" id="ARBA00022574"/>
    </source>
</evidence>
<feature type="region of interest" description="Disordered" evidence="3">
    <location>
        <begin position="173"/>
        <end position="211"/>
    </location>
</feature>
<gene>
    <name evidence="4" type="ORF">ABMA27_014876</name>
</gene>
<keyword evidence="5" id="KW-1185">Reference proteome</keyword>
<name>A0ABR3IAJ8_LOXSC</name>
<dbReference type="SUPFAM" id="SSF81383">
    <property type="entry name" value="F-box domain"/>
    <property type="match status" value="1"/>
</dbReference>
<evidence type="ECO:0000256" key="3">
    <source>
        <dbReference type="SAM" id="MobiDB-lite"/>
    </source>
</evidence>
<evidence type="ECO:0008006" key="6">
    <source>
        <dbReference type="Google" id="ProtNLM"/>
    </source>
</evidence>
<keyword evidence="1" id="KW-0853">WD repeat</keyword>
<evidence type="ECO:0000313" key="4">
    <source>
        <dbReference type="EMBL" id="KAL0893280.1"/>
    </source>
</evidence>
<comment type="caution">
    <text evidence="4">The sequence shown here is derived from an EMBL/GenBank/DDBJ whole genome shotgun (WGS) entry which is preliminary data.</text>
</comment>
<dbReference type="InterPro" id="IPR036047">
    <property type="entry name" value="F-box-like_dom_sf"/>
</dbReference>
<reference evidence="4 5" key="1">
    <citation type="submission" date="2024-06" db="EMBL/GenBank/DDBJ databases">
        <title>A chromosome-level genome assembly of beet webworm, Loxostege sticticalis.</title>
        <authorList>
            <person name="Zhang Y."/>
        </authorList>
    </citation>
    <scope>NUCLEOTIDE SEQUENCE [LARGE SCALE GENOMIC DNA]</scope>
    <source>
        <strain evidence="4">AQ026</strain>
        <tissue evidence="4">Whole body</tissue>
    </source>
</reference>
<dbReference type="PANTHER" id="PTHR19872">
    <property type="entry name" value="UBIQUITIN LIGASE SPECIFICITY FACTOR/HREP PROTEIN"/>
    <property type="match status" value="1"/>
</dbReference>
<dbReference type="EMBL" id="JBEUOH010000006">
    <property type="protein sequence ID" value="KAL0893280.1"/>
    <property type="molecule type" value="Genomic_DNA"/>
</dbReference>
<accession>A0ABR3IAJ8</accession>
<proteinExistence type="predicted"/>
<evidence type="ECO:0000256" key="2">
    <source>
        <dbReference type="ARBA" id="ARBA00022737"/>
    </source>
</evidence>
<keyword evidence="2" id="KW-0677">Repeat</keyword>
<organism evidence="4 5">
    <name type="scientific">Loxostege sticticalis</name>
    <name type="common">Beet webworm moth</name>
    <dbReference type="NCBI Taxonomy" id="481309"/>
    <lineage>
        <taxon>Eukaryota</taxon>
        <taxon>Metazoa</taxon>
        <taxon>Ecdysozoa</taxon>
        <taxon>Arthropoda</taxon>
        <taxon>Hexapoda</taxon>
        <taxon>Insecta</taxon>
        <taxon>Pterygota</taxon>
        <taxon>Neoptera</taxon>
        <taxon>Endopterygota</taxon>
        <taxon>Lepidoptera</taxon>
        <taxon>Glossata</taxon>
        <taxon>Ditrysia</taxon>
        <taxon>Pyraloidea</taxon>
        <taxon>Crambidae</taxon>
        <taxon>Pyraustinae</taxon>
        <taxon>Loxostege</taxon>
    </lineage>
</organism>
<dbReference type="Gene3D" id="1.20.1280.50">
    <property type="match status" value="1"/>
</dbReference>
<dbReference type="Proteomes" id="UP001549920">
    <property type="component" value="Unassembled WGS sequence"/>
</dbReference>
<protein>
    <recommendedName>
        <fullName evidence="6">F-box domain-containing protein</fullName>
    </recommendedName>
</protein>
<evidence type="ECO:0000313" key="5">
    <source>
        <dbReference type="Proteomes" id="UP001549920"/>
    </source>
</evidence>
<dbReference type="InterPro" id="IPR051075">
    <property type="entry name" value="SCF_subunit_WD-repeat"/>
</dbReference>
<dbReference type="PANTHER" id="PTHR19872:SF9">
    <property type="entry name" value="UBIQUITIN-BINDING SDF UBIQUITIN LIGASE COMPLEX SUBUNIT"/>
    <property type="match status" value="1"/>
</dbReference>